<dbReference type="Proteomes" id="UP000245817">
    <property type="component" value="Unassembled WGS sequence"/>
</dbReference>
<evidence type="ECO:0000313" key="7">
    <source>
        <dbReference type="EMBL" id="ROG84710.1"/>
    </source>
</evidence>
<accession>A0A0E9YXN1</accession>
<reference evidence="7 17" key="9">
    <citation type="submission" date="2018-10" db="EMBL/GenBank/DDBJ databases">
        <authorList>
            <person name="Vanduin D."/>
            <person name="Fouts D."/>
            <person name="Wright M."/>
            <person name="Sutton G."/>
            <person name="Nguyen K."/>
            <person name="Kreiswirth B."/>
            <person name="Chen L."/>
            <person name="Rojas L."/>
            <person name="Hujer A."/>
            <person name="Hujer K."/>
            <person name="Bonomo R."/>
            <person name="Adams M."/>
        </authorList>
    </citation>
    <scope>NUCLEOTIDE SEQUENCE [LARGE SCALE GENOMIC DNA]</scope>
    <source>
        <strain evidence="7 17">CRK0165</strain>
    </source>
</reference>
<dbReference type="EMBL" id="QOHW01000009">
    <property type="protein sequence ID" value="RBZ22458.1"/>
    <property type="molecule type" value="Genomic_DNA"/>
</dbReference>
<evidence type="ECO:0000313" key="10">
    <source>
        <dbReference type="EMBL" id="TDK00678.1"/>
    </source>
</evidence>
<dbReference type="KEGG" id="kpnu:LI86_24525"/>
<comment type="caution">
    <text evidence="7">The sequence shown here is derived from an EMBL/GenBank/DDBJ whole genome shotgun (WGS) entry which is preliminary data.</text>
</comment>
<dbReference type="EMBL" id="QRCF01000015">
    <property type="protein sequence ID" value="RDT90785.1"/>
    <property type="molecule type" value="Genomic_DNA"/>
</dbReference>
<dbReference type="Proteomes" id="UP000234439">
    <property type="component" value="Unassembled WGS sequence"/>
</dbReference>
<reference evidence="10 18" key="11">
    <citation type="submission" date="2019-03" db="EMBL/GenBank/DDBJ databases">
        <title>Multidrug-Resistant Klebsiella pneumoniae Clinical Bloodstream Isolates in Shanghai, China.</title>
        <authorList>
            <person name="Wang S."/>
        </authorList>
    </citation>
    <scope>NUCLEOTIDE SEQUENCE [LARGE SCALE GENOMIC DNA]</scope>
    <source>
        <strain evidence="10 18">RJ1071</strain>
    </source>
</reference>
<dbReference type="EMBL" id="RDAM01000001">
    <property type="protein sequence ID" value="RRF09767.1"/>
    <property type="molecule type" value="Genomic_DNA"/>
</dbReference>
<dbReference type="Proteomes" id="UP000275975">
    <property type="component" value="Unassembled WGS sequence"/>
</dbReference>
<evidence type="ECO:0000313" key="5">
    <source>
        <dbReference type="EMBL" id="RBZ22458.1"/>
    </source>
</evidence>
<reference evidence="3 13" key="2">
    <citation type="journal article" date="2017" name="J. Infect. Dis.">
        <title>An Analysis of the Epidemic of Klebsiella pneumoniae Carbapenemase-Producing K. pneumoniae: Convergence of Two Evolutionary Mechanisms Creates the Perfect Storm.</title>
        <authorList>
            <person name="Rojas L.J."/>
            <person name="Weinstock G.M."/>
            <person name="De La Cadena E."/>
            <person name="Diaz L."/>
            <person name="Rios R."/>
            <person name="Hanson B.M."/>
            <person name="Brown J.S."/>
            <person name="Vats P."/>
            <person name="Phillips D.S."/>
            <person name="Nguyen H."/>
            <person name="Hujer K.M."/>
            <person name="Correa A."/>
            <person name="Adams M.D."/>
            <person name="Perez F."/>
            <person name="Sodergren E."/>
            <person name="Narechania A."/>
            <person name="Planet P.J."/>
            <person name="Villegas M.V."/>
            <person name="Bonomo R.A."/>
            <person name="Arias C.A."/>
        </authorList>
    </citation>
    <scope>NUCLEOTIDE SEQUENCE [LARGE SCALE GENOMIC DNA]</scope>
    <source>
        <strain evidence="3 13">COL-Kpn30</strain>
    </source>
</reference>
<evidence type="ECO:0000313" key="8">
    <source>
        <dbReference type="EMBL" id="RRE44209.1"/>
    </source>
</evidence>
<dbReference type="EMBL" id="NDBK01000083">
    <property type="protein sequence ID" value="OVF68463.1"/>
    <property type="molecule type" value="Genomic_DNA"/>
</dbReference>
<evidence type="ECO:0000313" key="2">
    <source>
        <dbReference type="EMBL" id="OVF68463.1"/>
    </source>
</evidence>
<proteinExistence type="predicted"/>
<evidence type="ECO:0000313" key="11">
    <source>
        <dbReference type="Proteomes" id="UP000031820"/>
    </source>
</evidence>
<dbReference type="EMBL" id="PCFF01000040">
    <property type="protein sequence ID" value="PVU60359.1"/>
    <property type="molecule type" value="Genomic_DNA"/>
</dbReference>
<dbReference type="AlphaFoldDB" id="A0A0E9YXN1"/>
<organism evidence="7 17">
    <name type="scientific">Klebsiella pneumoniae</name>
    <dbReference type="NCBI Taxonomy" id="573"/>
    <lineage>
        <taxon>Bacteria</taxon>
        <taxon>Pseudomonadati</taxon>
        <taxon>Pseudomonadota</taxon>
        <taxon>Gammaproteobacteria</taxon>
        <taxon>Enterobacterales</taxon>
        <taxon>Enterobacteriaceae</taxon>
        <taxon>Klebsiella/Raoultella group</taxon>
        <taxon>Klebsiella</taxon>
        <taxon>Klebsiella pneumoniae complex</taxon>
    </lineage>
</organism>
<dbReference type="Proteomes" id="UP000294951">
    <property type="component" value="Unassembled WGS sequence"/>
</dbReference>
<evidence type="ECO:0000313" key="4">
    <source>
        <dbReference type="EMBL" id="PVU60359.1"/>
    </source>
</evidence>
<dbReference type="EMBL" id="MPYG04000252">
    <property type="protein sequence ID" value="ROG84710.1"/>
    <property type="molecule type" value="Genomic_DNA"/>
</dbReference>
<evidence type="ECO:0000313" key="6">
    <source>
        <dbReference type="EMBL" id="RDT90785.1"/>
    </source>
</evidence>
<reference evidence="6" key="5">
    <citation type="submission" date="2018-07" db="EMBL/GenBank/DDBJ databases">
        <title>Draft genome sequence of Klebsiella pneumoniae K293.</title>
        <authorList>
            <person name="He F."/>
        </authorList>
    </citation>
    <scope>NUCLEOTIDE SEQUENCE</scope>
    <source>
        <strain evidence="6">K293</strain>
    </source>
</reference>
<evidence type="ECO:0000313" key="3">
    <source>
        <dbReference type="EMBL" id="PLE25861.1"/>
    </source>
</evidence>
<dbReference type="KEGG" id="kpne:KU54_024685"/>
<dbReference type="EMBL" id="RCZY01000002">
    <property type="protein sequence ID" value="RRE44209.1"/>
    <property type="molecule type" value="Genomic_DNA"/>
</dbReference>
<reference evidence="5" key="6">
    <citation type="submission" date="2018-07" db="EMBL/GenBank/DDBJ databases">
        <authorList>
            <person name="Martins R.C."/>
            <person name="Perdigao-Neto L.V."/>
            <person name="Costa S.F."/>
            <person name="Levin A.S.S."/>
        </authorList>
    </citation>
    <scope>NUCLEOTIDE SEQUENCE</scope>
    <source>
        <strain evidence="5">BC_5001</strain>
    </source>
</reference>
<dbReference type="Proteomes" id="UP000253559">
    <property type="component" value="Unassembled WGS sequence"/>
</dbReference>
<protein>
    <submittedName>
        <fullName evidence="7">Peptidase</fullName>
    </submittedName>
</protein>
<dbReference type="EMBL" id="JRRF01000018">
    <property type="protein sequence ID" value="KII02893.1"/>
    <property type="molecule type" value="Genomic_DNA"/>
</dbReference>
<evidence type="ECO:0000313" key="16">
    <source>
        <dbReference type="Proteomes" id="UP000275975"/>
    </source>
</evidence>
<dbReference type="EMBL" id="SMTN01000010">
    <property type="protein sequence ID" value="TDK00678.1"/>
    <property type="molecule type" value="Genomic_DNA"/>
</dbReference>
<reference evidence="9" key="8">
    <citation type="submission" date="2018-10" db="EMBL/GenBank/DDBJ databases">
        <authorList>
            <person name="Fan Y."/>
            <person name="Timp W."/>
            <person name="Bergman Y."/>
            <person name="Tamma P."/>
            <person name="Simner P."/>
        </authorList>
    </citation>
    <scope>NUCLEOTIDE SEQUENCE</scope>
    <source>
        <strain evidence="9">KLPN_104</strain>
    </source>
</reference>
<dbReference type="Proteomes" id="UP000272440">
    <property type="component" value="Unassembled WGS sequence"/>
</dbReference>
<dbReference type="EMBL" id="NCMJ01000114">
    <property type="protein sequence ID" value="PLE25861.1"/>
    <property type="molecule type" value="Genomic_DNA"/>
</dbReference>
<evidence type="ECO:0000313" key="12">
    <source>
        <dbReference type="Proteomes" id="UP000196447"/>
    </source>
</evidence>
<reference evidence="15 16" key="10">
    <citation type="journal article" date="2019" name="Antimicrob. Agents Chemother.">
        <title>Applying Rapid Whole Genome Sequencing to Predict Phenotypic Antimicrobial Susceptibility Testing Results Among Carbapenem-Resistant Klebsiella pneumoniae Clinical Isolates.</title>
        <authorList>
            <person name="Tamma P.D."/>
            <person name="Fan Y."/>
            <person name="Bergman Y."/>
            <person name="Pertea G."/>
            <person name="Kazmi A."/>
            <person name="Lewis S."/>
            <person name="Carroll K.C."/>
            <person name="Schatz M.C."/>
            <person name="Timp W."/>
            <person name="Simner P.J."/>
        </authorList>
    </citation>
    <scope>NUCLEOTIDE SEQUENCE [LARGE SCALE GENOMIC DNA]</scope>
    <source>
        <strain evidence="9 16">KLPN_104</strain>
        <strain evidence="8 15">KLPN_33</strain>
    </source>
</reference>
<dbReference type="Proteomes" id="UP000254657">
    <property type="component" value="Unassembled WGS sequence"/>
</dbReference>
<dbReference type="Proteomes" id="UP000283322">
    <property type="component" value="Unassembled WGS sequence"/>
</dbReference>
<reference evidence="5" key="7">
    <citation type="submission" date="2018-08" db="EMBL/GenBank/DDBJ databases">
        <title>Klebsiella pneumoniae genome sequencing and assembly.</title>
        <authorList>
            <person name="Martins R.C.R."/>
            <person name="Perdigao-Neto L.V."/>
            <person name="Costa S.F."/>
            <person name="Levin A.S.S."/>
        </authorList>
    </citation>
    <scope>NUCLEOTIDE SEQUENCE</scope>
    <source>
        <strain evidence="5">BC_5001</strain>
    </source>
</reference>
<reference evidence="4 14" key="4">
    <citation type="submission" date="2017-09" db="EMBL/GenBank/DDBJ databases">
        <title>Molecular Epidemiology of Livestock-Associated Methicillin Resistant Staphylococcus aureus (LA-MRSA) and Extended-Spectrum Beta-Lactamase (ESBL)-Producing Enterobacteriaceae in Pigs and Exposed Workers in Cameroon and South Africa.</title>
        <authorList>
            <person name="Founou L."/>
            <person name="Founou R.C."/>
            <person name="Allam M."/>
            <person name="Ismail A."/>
            <person name="Essack S.Y."/>
        </authorList>
    </citation>
    <scope>NUCLEOTIDE SEQUENCE [LARGE SCALE GENOMIC DNA]</scope>
    <source>
        <strain evidence="4 14">HH516E4IA</strain>
    </source>
</reference>
<evidence type="ECO:0000313" key="14">
    <source>
        <dbReference type="Proteomes" id="UP000245817"/>
    </source>
</evidence>
<dbReference type="Proteomes" id="UP000031820">
    <property type="component" value="Unassembled WGS sequence"/>
</dbReference>
<reference evidence="1 11" key="1">
    <citation type="submission" date="2014-10" db="EMBL/GenBank/DDBJ databases">
        <title>Plasmid movement, recombination, and chromosomal integration amongst multidrug resistant commensal Escherichia coli clones within a single commercial turkey flock.</title>
        <authorList>
            <person name="Lang K."/>
            <person name="Dorn K."/>
            <person name="Danzeisen J."/>
            <person name="Johnson T."/>
        </authorList>
    </citation>
    <scope>NUCLEOTIDE SEQUENCE [LARGE SCALE GENOMIC DNA]</scope>
    <source>
        <strain evidence="1 11">UMNturkey9</strain>
    </source>
</reference>
<evidence type="ECO:0000313" key="17">
    <source>
        <dbReference type="Proteomes" id="UP000283322"/>
    </source>
</evidence>
<reference evidence="2 12" key="3">
    <citation type="submission" date="2017-03" db="EMBL/GenBank/DDBJ databases">
        <authorList>
            <person name="Fouts D."/>
            <person name="Stalin M.J."/>
            <person name="Chen L."/>
            <person name="Wright M."/>
            <person name="Sutton G."/>
            <person name="Nguyen K."/>
            <person name="Vanduin D."/>
            <person name="Rojas L."/>
            <person name="Hujer A."/>
            <person name="Hujer K."/>
            <person name="Bonomo R."/>
            <person name="Kreiswirth B."/>
            <person name="Adams M."/>
        </authorList>
    </citation>
    <scope>NUCLEOTIDE SEQUENCE [LARGE SCALE GENOMIC DNA]</scope>
    <source>
        <strain evidence="2 12">39383</strain>
    </source>
</reference>
<dbReference type="Proteomes" id="UP000196447">
    <property type="component" value="Unassembled WGS sequence"/>
</dbReference>
<evidence type="ECO:0000313" key="9">
    <source>
        <dbReference type="EMBL" id="RRF09767.1"/>
    </source>
</evidence>
<name>A0A0E9YXN1_KLEPN</name>
<evidence type="ECO:0000313" key="18">
    <source>
        <dbReference type="Proteomes" id="UP000294951"/>
    </source>
</evidence>
<sequence>MNSPNTQNIQYSVYFLADDYFLNRPGAQDHMLMIANISKLDHLLHCGYEKIY</sequence>
<gene>
    <name evidence="2" type="ORF">B5L96_20650</name>
    <name evidence="3" type="ORF">B6I68_20400</name>
    <name evidence="7" type="ORF">BL124_00032385</name>
    <name evidence="4" type="ORF">CP554_22895</name>
    <name evidence="5" type="ORF">DM078_14675</name>
    <name evidence="6" type="ORF">DW286_15190</name>
    <name evidence="10" type="ORF">E1814_13380</name>
    <name evidence="9" type="ORF">EAO17_15995</name>
    <name evidence="8" type="ORF">EAO28_12500</name>
    <name evidence="1" type="ORF">LS45_20435</name>
</gene>
<evidence type="ECO:0000313" key="13">
    <source>
        <dbReference type="Proteomes" id="UP000234439"/>
    </source>
</evidence>
<evidence type="ECO:0000313" key="15">
    <source>
        <dbReference type="Proteomes" id="UP000272440"/>
    </source>
</evidence>
<evidence type="ECO:0000313" key="1">
    <source>
        <dbReference type="EMBL" id="KII02893.1"/>
    </source>
</evidence>